<feature type="transmembrane region" description="Helical" evidence="5">
    <location>
        <begin position="695"/>
        <end position="717"/>
    </location>
</feature>
<dbReference type="AlphaFoldDB" id="A0A928KUP0"/>
<keyword evidence="5" id="KW-0812">Transmembrane</keyword>
<dbReference type="CDD" id="cd06427">
    <property type="entry name" value="CESA_like_2"/>
    <property type="match status" value="1"/>
</dbReference>
<dbReference type="GO" id="GO:0016757">
    <property type="term" value="F:glycosyltransferase activity"/>
    <property type="evidence" value="ECO:0007669"/>
    <property type="project" value="UniProtKB-KW"/>
</dbReference>
<reference evidence="7" key="1">
    <citation type="submission" date="2019-04" db="EMBL/GenBank/DDBJ databases">
        <title>Evolution of Biomass-Degrading Anaerobic Consortia Revealed by Metagenomics.</title>
        <authorList>
            <person name="Peng X."/>
        </authorList>
    </citation>
    <scope>NUCLEOTIDE SEQUENCE</scope>
    <source>
        <strain evidence="7">SIG551</strain>
    </source>
</reference>
<evidence type="ECO:0000256" key="4">
    <source>
        <dbReference type="SAM" id="MobiDB-lite"/>
    </source>
</evidence>
<dbReference type="InterPro" id="IPR001173">
    <property type="entry name" value="Glyco_trans_2-like"/>
</dbReference>
<keyword evidence="5" id="KW-1133">Transmembrane helix</keyword>
<evidence type="ECO:0000256" key="1">
    <source>
        <dbReference type="ARBA" id="ARBA00006739"/>
    </source>
</evidence>
<protein>
    <submittedName>
        <fullName evidence="7">Glycosyltransferase</fullName>
    </submittedName>
</protein>
<comment type="similarity">
    <text evidence="1">Belongs to the glycosyltransferase 2 family.</text>
</comment>
<feature type="transmembrane region" description="Helical" evidence="5">
    <location>
        <begin position="283"/>
        <end position="299"/>
    </location>
</feature>
<dbReference type="InterPro" id="IPR037257">
    <property type="entry name" value="T2SS_E_N_sf"/>
</dbReference>
<sequence length="775" mass="89222">MEKNLHGLGERMVRAGLINKEQLADALLWQEQENTLLGETLVNHGIITGEQLFRFIFTSPGATVGEVLIGHGYIDREQLAEALRYQQKYGGRLGAICVSLGFLTAQQLDSALAQRVAPKGRLGDELLRLGIITQEQLDTALETQRRSGGRLGEILLFLEYVTEEQLYRALATQGEIGRLGSDVRLSDVKALPYGLANRYAAIVIREEKQYTVVAVESKLSEAAVKDIEAYLEKPIEQVLMTNAERLRFWEQAYRRDEILGSVFALYDEQPENSAIETFTTPQLVTLLVLLAVFVVSLAANWFVTLLILVIIFQIIYLAMAIAKFWMVIKGARHNAQLRFSPEEVAAVDETKLPVYTLLIPVYKEKEVLPHLLKRIQNLDYPKYKLDVRILLEENDPETIELVRAMRLPSYFTPIVVPASMPQTKPKACNYGLLQAKGEYVVIYDAEDRPERDQLKKAYLAFQKLPEEYVCIQAKLNYFNSRQNLLTKLFTQEYSMWFELLLVGIMQMDIPIPLGGTSNHFKMDFLRQVGGWDPFNVTEDADLGIRLYKHRYKTAILDSRTWEEANSNVRNWVRQRSRWIKGYMQTFFVHMREPAKFYRQVGFRGMLGYLAMILGTPLLPLLNPIFWGMMVVWLIFHPFWVQMFFPGPIYYISVIQLILGNFIFMYMNIVGTYYVIRDCAIKKDQPFSYGLIRSGLLTPLYWILMSVAAYKALIQLIVKPHYWEKTHHGLTEHSDVAHLQYIEQLLTEEQVKNRKDKSVPSNSLESKGTLHETKSH</sequence>
<feature type="transmembrane region" description="Helical" evidence="5">
    <location>
        <begin position="600"/>
        <end position="618"/>
    </location>
</feature>
<feature type="region of interest" description="Disordered" evidence="4">
    <location>
        <begin position="751"/>
        <end position="775"/>
    </location>
</feature>
<dbReference type="Pfam" id="PF13632">
    <property type="entry name" value="Glyco_trans_2_3"/>
    <property type="match status" value="1"/>
</dbReference>
<evidence type="ECO:0000313" key="8">
    <source>
        <dbReference type="Proteomes" id="UP000754750"/>
    </source>
</evidence>
<gene>
    <name evidence="7" type="ORF">E7512_06715</name>
</gene>
<keyword evidence="5" id="KW-0472">Membrane</keyword>
<name>A0A928KUP0_9FIRM</name>
<evidence type="ECO:0000256" key="2">
    <source>
        <dbReference type="ARBA" id="ARBA00022676"/>
    </source>
</evidence>
<dbReference type="EMBL" id="SVNY01000003">
    <property type="protein sequence ID" value="MBE6833261.1"/>
    <property type="molecule type" value="Genomic_DNA"/>
</dbReference>
<evidence type="ECO:0000259" key="6">
    <source>
        <dbReference type="Pfam" id="PF13632"/>
    </source>
</evidence>
<evidence type="ECO:0000256" key="5">
    <source>
        <dbReference type="SAM" id="Phobius"/>
    </source>
</evidence>
<dbReference type="Gene3D" id="3.90.550.10">
    <property type="entry name" value="Spore Coat Polysaccharide Biosynthesis Protein SpsA, Chain A"/>
    <property type="match status" value="1"/>
</dbReference>
<dbReference type="SUPFAM" id="SSF53448">
    <property type="entry name" value="Nucleotide-diphospho-sugar transferases"/>
    <property type="match status" value="1"/>
</dbReference>
<keyword evidence="3" id="KW-0808">Transferase</keyword>
<evidence type="ECO:0000313" key="7">
    <source>
        <dbReference type="EMBL" id="MBE6833261.1"/>
    </source>
</evidence>
<dbReference type="RefSeq" id="WP_020074674.1">
    <property type="nucleotide sequence ID" value="NZ_JBKWRC010000002.1"/>
</dbReference>
<feature type="domain" description="Glycosyltransferase 2-like" evidence="6">
    <location>
        <begin position="439"/>
        <end position="643"/>
    </location>
</feature>
<feature type="transmembrane region" description="Helical" evidence="5">
    <location>
        <begin position="305"/>
        <end position="328"/>
    </location>
</feature>
<dbReference type="Proteomes" id="UP000754750">
    <property type="component" value="Unassembled WGS sequence"/>
</dbReference>
<proteinExistence type="inferred from homology"/>
<accession>A0A928KUP0</accession>
<organism evidence="7 8">
    <name type="scientific">Faecalispora sporosphaeroides</name>
    <dbReference type="NCBI Taxonomy" id="1549"/>
    <lineage>
        <taxon>Bacteria</taxon>
        <taxon>Bacillati</taxon>
        <taxon>Bacillota</taxon>
        <taxon>Clostridia</taxon>
        <taxon>Eubacteriales</taxon>
        <taxon>Oscillospiraceae</taxon>
        <taxon>Faecalispora</taxon>
    </lineage>
</organism>
<keyword evidence="2" id="KW-0328">Glycosyltransferase</keyword>
<dbReference type="SUPFAM" id="SSF160246">
    <property type="entry name" value="EspE N-terminal domain-like"/>
    <property type="match status" value="3"/>
</dbReference>
<dbReference type="InterPro" id="IPR029044">
    <property type="entry name" value="Nucleotide-diphossugar_trans"/>
</dbReference>
<dbReference type="PANTHER" id="PTHR43630">
    <property type="entry name" value="POLY-BETA-1,6-N-ACETYL-D-GLUCOSAMINE SYNTHASE"/>
    <property type="match status" value="1"/>
</dbReference>
<dbReference type="PANTHER" id="PTHR43630:SF1">
    <property type="entry name" value="POLY-BETA-1,6-N-ACETYL-D-GLUCOSAMINE SYNTHASE"/>
    <property type="match status" value="1"/>
</dbReference>
<comment type="caution">
    <text evidence="7">The sequence shown here is derived from an EMBL/GenBank/DDBJ whole genome shotgun (WGS) entry which is preliminary data.</text>
</comment>
<evidence type="ECO:0000256" key="3">
    <source>
        <dbReference type="ARBA" id="ARBA00022679"/>
    </source>
</evidence>